<dbReference type="Pfam" id="PF03551">
    <property type="entry name" value="PadR"/>
    <property type="match status" value="1"/>
</dbReference>
<name>A0ABR8NKQ6_9MICO</name>
<organism evidence="2 3">
    <name type="scientific">Microbacterium helvum</name>
    <dbReference type="NCBI Taxonomy" id="2773713"/>
    <lineage>
        <taxon>Bacteria</taxon>
        <taxon>Bacillati</taxon>
        <taxon>Actinomycetota</taxon>
        <taxon>Actinomycetes</taxon>
        <taxon>Micrococcales</taxon>
        <taxon>Microbacteriaceae</taxon>
        <taxon>Microbacterium</taxon>
    </lineage>
</organism>
<accession>A0ABR8NKQ6</accession>
<reference evidence="2 3" key="1">
    <citation type="submission" date="2020-09" db="EMBL/GenBank/DDBJ databases">
        <title>Isolation and identification of active actinomycetes.</title>
        <authorList>
            <person name="Li X."/>
        </authorList>
    </citation>
    <scope>NUCLEOTIDE SEQUENCE [LARGE SCALE GENOMIC DNA]</scope>
    <source>
        <strain evidence="2 3">NEAU-LLC</strain>
    </source>
</reference>
<proteinExistence type="predicted"/>
<dbReference type="InterPro" id="IPR005149">
    <property type="entry name" value="Tscrpt_reg_PadR_N"/>
</dbReference>
<protein>
    <submittedName>
        <fullName evidence="2">PadR family transcriptional regulator</fullName>
    </submittedName>
</protein>
<keyword evidence="3" id="KW-1185">Reference proteome</keyword>
<dbReference type="RefSeq" id="WP_191170878.1">
    <property type="nucleotide sequence ID" value="NZ_JACXZS010000003.1"/>
</dbReference>
<gene>
    <name evidence="2" type="ORF">IF188_05975</name>
</gene>
<feature type="domain" description="Transcription regulator PadR N-terminal" evidence="1">
    <location>
        <begin position="15"/>
        <end position="90"/>
    </location>
</feature>
<dbReference type="PANTHER" id="PTHR43252:SF6">
    <property type="entry name" value="NEGATIVE TRANSCRIPTION REGULATOR PADR"/>
    <property type="match status" value="1"/>
</dbReference>
<dbReference type="EMBL" id="JACXZS010000003">
    <property type="protein sequence ID" value="MBD3941245.1"/>
    <property type="molecule type" value="Genomic_DNA"/>
</dbReference>
<dbReference type="PANTHER" id="PTHR43252">
    <property type="entry name" value="TRANSCRIPTIONAL REGULATOR YQJI"/>
    <property type="match status" value="1"/>
</dbReference>
<dbReference type="SUPFAM" id="SSF46785">
    <property type="entry name" value="Winged helix' DNA-binding domain"/>
    <property type="match status" value="1"/>
</dbReference>
<dbReference type="InterPro" id="IPR036390">
    <property type="entry name" value="WH_DNA-bd_sf"/>
</dbReference>
<evidence type="ECO:0000313" key="2">
    <source>
        <dbReference type="EMBL" id="MBD3941245.1"/>
    </source>
</evidence>
<comment type="caution">
    <text evidence="2">The sequence shown here is derived from an EMBL/GenBank/DDBJ whole genome shotgun (WGS) entry which is preliminary data.</text>
</comment>
<dbReference type="Gene3D" id="1.10.10.10">
    <property type="entry name" value="Winged helix-like DNA-binding domain superfamily/Winged helix DNA-binding domain"/>
    <property type="match status" value="1"/>
</dbReference>
<sequence>MKDAVTRLTPLGVMVLALLAEGDMHPYEMIRLMHIRRDDRLVTITNGTFYHTVARLERAGLLAEVGVDRDGNRPERTTYTQTEEGAAAVTEWVRRELSRVDRPAQFRVALAEAHGLERGEALALLGERRDALSQLLDSVSAGRADALAKGVPEQYLLELGREEALLRADLEWLDATIARIERSDFEWGPERLPSERYLAQRKAARQ</sequence>
<evidence type="ECO:0000259" key="1">
    <source>
        <dbReference type="Pfam" id="PF03551"/>
    </source>
</evidence>
<dbReference type="InterPro" id="IPR036388">
    <property type="entry name" value="WH-like_DNA-bd_sf"/>
</dbReference>
<dbReference type="Proteomes" id="UP000598426">
    <property type="component" value="Unassembled WGS sequence"/>
</dbReference>
<evidence type="ECO:0000313" key="3">
    <source>
        <dbReference type="Proteomes" id="UP000598426"/>
    </source>
</evidence>